<keyword evidence="3" id="KW-0614">Plasmid</keyword>
<sequence>MQAVLAKVIHSRRRHKPSAVSFKALIDYCCGKACIVVTGNLAGDWRDAALQMRVCAGRNARLRDPAYHLVLSWGDGEQPRDAEIIAAARLVIRELDGAAYQYVIAVHRDRRNVHCHIVLNRVHPLTGRALSLSHDYARLELGCRRVEHAFGWPPDRGRFKRAYIHGEIELAPQTAKHWDARRDARAAGLRPDPRAQRGRDLRGGRFPLRDRLTATGLSRLRRAIDTATSWSALHVRLHACGMRYLRHGPGARIEDQDSGGWMPAGQLGTGYALPTLLSRLGDYVPASDHLAESRQSRSDRRRAYHDARRARRNAIHDLQTKHSHERRRLATTVAGMHRIVAMSFRHALRQQQIEDLRHLRATQPVPVLSEFGLGGAREPSDPCRQSRLRYRHVLRRLALQDATSESEIDHTYLRQLWHGPTLDGVSNLRVPDKERLAAGLRDLGNKTILLPRRGGRSGALGYALITEQPDGALRVMDPQSDLALCTLGPRDARECIIVADTRLGIQCSLECPDCLVIVASSDPPCRQAEQACDLVGDRSVTIISGHDDDANDLFERLSPMLRDCRHRSHAYAYGDRSKRSAERRVTDETAMSFP</sequence>
<feature type="compositionally biased region" description="Basic and acidic residues" evidence="1">
    <location>
        <begin position="575"/>
        <end position="587"/>
    </location>
</feature>
<accession>A0A5B8IW63</accession>
<geneLocation type="plasmid" evidence="3 4">
    <name>unnamed1</name>
</geneLocation>
<evidence type="ECO:0000259" key="2">
    <source>
        <dbReference type="Pfam" id="PF03432"/>
    </source>
</evidence>
<evidence type="ECO:0000313" key="4">
    <source>
        <dbReference type="Proteomes" id="UP000318483"/>
    </source>
</evidence>
<gene>
    <name evidence="3" type="ORF">FPZ52_11735</name>
</gene>
<keyword evidence="4" id="KW-1185">Reference proteome</keyword>
<dbReference type="KEGG" id="lit:FPZ52_11735"/>
<feature type="domain" description="MobA/VirD2-like nuclease" evidence="2">
    <location>
        <begin position="34"/>
        <end position="152"/>
    </location>
</feature>
<feature type="region of interest" description="Disordered" evidence="1">
    <location>
        <begin position="185"/>
        <end position="204"/>
    </location>
</feature>
<dbReference type="InterPro" id="IPR005094">
    <property type="entry name" value="Endonuclease_MobA/VirD2"/>
</dbReference>
<dbReference type="Proteomes" id="UP000318483">
    <property type="component" value="Plasmid unnamed1"/>
</dbReference>
<evidence type="ECO:0000313" key="3">
    <source>
        <dbReference type="EMBL" id="QDY70392.1"/>
    </source>
</evidence>
<dbReference type="OrthoDB" id="279005at2"/>
<dbReference type="EMBL" id="CP042262">
    <property type="protein sequence ID" value="QDY70392.1"/>
    <property type="molecule type" value="Genomic_DNA"/>
</dbReference>
<organism evidence="3 4">
    <name type="scientific">Qingshengfaniella alkalisoli</name>
    <dbReference type="NCBI Taxonomy" id="2599296"/>
    <lineage>
        <taxon>Bacteria</taxon>
        <taxon>Pseudomonadati</taxon>
        <taxon>Pseudomonadota</taxon>
        <taxon>Alphaproteobacteria</taxon>
        <taxon>Rhodobacterales</taxon>
        <taxon>Paracoccaceae</taxon>
        <taxon>Qingshengfaniella</taxon>
    </lineage>
</organism>
<dbReference type="Pfam" id="PF03432">
    <property type="entry name" value="Relaxase"/>
    <property type="match status" value="1"/>
</dbReference>
<feature type="region of interest" description="Disordered" evidence="1">
    <location>
        <begin position="575"/>
        <end position="594"/>
    </location>
</feature>
<protein>
    <recommendedName>
        <fullName evidence="2">MobA/VirD2-like nuclease domain-containing protein</fullName>
    </recommendedName>
</protein>
<name>A0A5B8IW63_9RHOB</name>
<proteinExistence type="predicted"/>
<reference evidence="3 4" key="1">
    <citation type="submission" date="2019-07" db="EMBL/GenBank/DDBJ databases">
        <title>Litoreibacter alkalisoli sp. nov., isolated from saline-alkaline soil.</title>
        <authorList>
            <person name="Wang S."/>
            <person name="Xu L."/>
            <person name="Xing Y.-T."/>
            <person name="Sun J.-Q."/>
        </authorList>
    </citation>
    <scope>NUCLEOTIDE SEQUENCE [LARGE SCALE GENOMIC DNA]</scope>
    <source>
        <strain evidence="3 4">LN3S51</strain>
        <plasmid evidence="3 4">unnamed1</plasmid>
    </source>
</reference>
<evidence type="ECO:0000256" key="1">
    <source>
        <dbReference type="SAM" id="MobiDB-lite"/>
    </source>
</evidence>
<dbReference type="AlphaFoldDB" id="A0A5B8IW63"/>